<keyword evidence="11" id="KW-1185">Reference proteome</keyword>
<protein>
    <recommendedName>
        <fullName evidence="4">GDP-L-fucose synthase</fullName>
        <ecNumber evidence="4">1.1.1.271</ecNumber>
    </recommendedName>
    <alternativeName>
        <fullName evidence="8">GDP-4-keto-6-deoxy-D-mannose-3,5-epimerase-4-reductase</fullName>
    </alternativeName>
</protein>
<evidence type="ECO:0000256" key="3">
    <source>
        <dbReference type="ARBA" id="ARBA00005959"/>
    </source>
</evidence>
<gene>
    <name evidence="10" type="ORF">DNTS_029780</name>
</gene>
<comment type="caution">
    <text evidence="10">The sequence shown here is derived from an EMBL/GenBank/DDBJ whole genome shotgun (WGS) entry which is preliminary data.</text>
</comment>
<evidence type="ECO:0000313" key="11">
    <source>
        <dbReference type="Proteomes" id="UP000316079"/>
    </source>
</evidence>
<evidence type="ECO:0000256" key="6">
    <source>
        <dbReference type="ARBA" id="ARBA00023002"/>
    </source>
</evidence>
<evidence type="ECO:0000256" key="7">
    <source>
        <dbReference type="ARBA" id="ARBA00023235"/>
    </source>
</evidence>
<dbReference type="InterPro" id="IPR001509">
    <property type="entry name" value="Epimerase_deHydtase"/>
</dbReference>
<feature type="domain" description="NAD-dependent epimerase/dehydratase" evidence="9">
    <location>
        <begin position="335"/>
        <end position="563"/>
    </location>
</feature>
<dbReference type="Pfam" id="PF01370">
    <property type="entry name" value="Epimerase"/>
    <property type="match status" value="2"/>
</dbReference>
<reference evidence="10 11" key="1">
    <citation type="journal article" date="2019" name="Sci. Data">
        <title>Hybrid genome assembly and annotation of Danionella translucida.</title>
        <authorList>
            <person name="Kadobianskyi M."/>
            <person name="Schulze L."/>
            <person name="Schuelke M."/>
            <person name="Judkewitz B."/>
        </authorList>
    </citation>
    <scope>NUCLEOTIDE SEQUENCE [LARGE SCALE GENOMIC DNA]</scope>
    <source>
        <strain evidence="10 11">Bolton</strain>
    </source>
</reference>
<evidence type="ECO:0000256" key="1">
    <source>
        <dbReference type="ARBA" id="ARBA00002870"/>
    </source>
</evidence>
<evidence type="ECO:0000256" key="8">
    <source>
        <dbReference type="ARBA" id="ARBA00032995"/>
    </source>
</evidence>
<evidence type="ECO:0000259" key="9">
    <source>
        <dbReference type="Pfam" id="PF01370"/>
    </source>
</evidence>
<keyword evidence="5" id="KW-0521">NADP</keyword>
<evidence type="ECO:0000256" key="4">
    <source>
        <dbReference type="ARBA" id="ARBA00012371"/>
    </source>
</evidence>
<comment type="similarity">
    <text evidence="3">Belongs to the NAD(P)-dependent epimerase/dehydratase family. Fucose synthase subfamily.</text>
</comment>
<proteinExistence type="inferred from homology"/>
<dbReference type="SUPFAM" id="SSF51735">
    <property type="entry name" value="NAD(P)-binding Rossmann-fold domains"/>
    <property type="match status" value="2"/>
</dbReference>
<dbReference type="Gene3D" id="3.40.50.720">
    <property type="entry name" value="NAD(P)-binding Rossmann-like Domain"/>
    <property type="match status" value="2"/>
</dbReference>
<dbReference type="CDD" id="cd05239">
    <property type="entry name" value="GDP_FS_SDR_e"/>
    <property type="match status" value="2"/>
</dbReference>
<dbReference type="OrthoDB" id="202470at2759"/>
<dbReference type="GO" id="GO:0042351">
    <property type="term" value="P:'de novo' GDP-L-fucose biosynthetic process"/>
    <property type="evidence" value="ECO:0007669"/>
    <property type="project" value="UniProtKB-UniPathway"/>
</dbReference>
<dbReference type="AlphaFoldDB" id="A0A553RNT3"/>
<keyword evidence="6" id="KW-0560">Oxidoreductase</keyword>
<dbReference type="Proteomes" id="UP000316079">
    <property type="component" value="Unassembled WGS sequence"/>
</dbReference>
<comment type="function">
    <text evidence="1">Catalyzes the two-step NADP-dependent conversion of GDP-4-dehydro-6-deoxy-D-mannose to GDP-fucose, involving an epimerase and a reductase reaction.</text>
</comment>
<dbReference type="PANTHER" id="PTHR43238:SF1">
    <property type="entry name" value="GDP-L-FUCOSE SYNTHASE"/>
    <property type="match status" value="1"/>
</dbReference>
<evidence type="ECO:0000313" key="10">
    <source>
        <dbReference type="EMBL" id="TRZ03842.1"/>
    </source>
</evidence>
<dbReference type="EMBL" id="SRMA01003343">
    <property type="protein sequence ID" value="TRZ03842.1"/>
    <property type="molecule type" value="Genomic_DNA"/>
</dbReference>
<dbReference type="InterPro" id="IPR028614">
    <property type="entry name" value="GDP_fucose/colitose_synth"/>
</dbReference>
<evidence type="ECO:0000256" key="5">
    <source>
        <dbReference type="ARBA" id="ARBA00022857"/>
    </source>
</evidence>
<sequence>MAMRVLVTGGSGLVGRGIERVVKEGERREGEEWIFLSSKDANLLSPEETRAIFEKHRPTHVIHLAAMVGGLFRNMRQNLDFWAAHDFGVEKVVSCLSTCIFPDKTSYPIDESMVHNGPPHDSNFGYAYAKRMIDVQNRAFFQQFGRRYTAVIPTNVFGPHDNFNIEDGHVLPGLIHKTFMAKKEGKPLVVWGSGRALRQFIYSVDLARLFIWVLREYNEVEPIILSVGEEDEISIKDAADAVVEALGFGGEVIYDTSKADGQLKKTASNAKLRKYQPDFTFTPFREVKLIRGVGDALLCRCVVPPSALRVTLEETVSHSGRQTDRESQRKMAMRVLVTGGSGLVGKAVERVVKEGEGREGEEWIFLSSKDANLVSAEETRAIFEKHRPTHVIHLAAMVGGLYRNMRQNLDFWRSNIHINDNVLHMSHEFGVEKVVSCLSTCVFPDKTTYPIDETMMHNGAPHNSNYGYAYAKRMIDVHNRALFQQYGRRYTAVIPTNMFGAHDNFNIEDGHVMPGLVHKTYLAKKEGKPLVVWGSGRALRQFIYSVDLARLFIWVLREYNEVEPIITSVSEEDELTVKDAVDAIVEAFEFKGEVIYDTSKSDGQIKKTANNAKLKRYLPDFKFTPFKEAVKETCDWFAANYDMARK</sequence>
<dbReference type="HAMAP" id="MF_00956">
    <property type="entry name" value="GDP_fucose_synth"/>
    <property type="match status" value="2"/>
</dbReference>
<dbReference type="Gene3D" id="3.90.25.10">
    <property type="entry name" value="UDP-galactose 4-epimerase, domain 1"/>
    <property type="match status" value="2"/>
</dbReference>
<keyword evidence="7" id="KW-0413">Isomerase</keyword>
<organism evidence="10 11">
    <name type="scientific">Danionella cerebrum</name>
    <dbReference type="NCBI Taxonomy" id="2873325"/>
    <lineage>
        <taxon>Eukaryota</taxon>
        <taxon>Metazoa</taxon>
        <taxon>Chordata</taxon>
        <taxon>Craniata</taxon>
        <taxon>Vertebrata</taxon>
        <taxon>Euteleostomi</taxon>
        <taxon>Actinopterygii</taxon>
        <taxon>Neopterygii</taxon>
        <taxon>Teleostei</taxon>
        <taxon>Ostariophysi</taxon>
        <taxon>Cypriniformes</taxon>
        <taxon>Danionidae</taxon>
        <taxon>Danioninae</taxon>
        <taxon>Danionella</taxon>
    </lineage>
</organism>
<dbReference type="GO" id="GO:0050577">
    <property type="term" value="F:GDP-L-fucose synthase activity"/>
    <property type="evidence" value="ECO:0007669"/>
    <property type="project" value="UniProtKB-EC"/>
</dbReference>
<dbReference type="PANTHER" id="PTHR43238">
    <property type="entry name" value="GDP-L-FUCOSE SYNTHASE"/>
    <property type="match status" value="1"/>
</dbReference>
<name>A0A553RNT3_9TELE</name>
<accession>A0A553RNT3</accession>
<dbReference type="STRING" id="623744.A0A553RNT3"/>
<dbReference type="EC" id="1.1.1.271" evidence="4"/>
<dbReference type="InterPro" id="IPR036291">
    <property type="entry name" value="NAD(P)-bd_dom_sf"/>
</dbReference>
<feature type="domain" description="NAD-dependent epimerase/dehydratase" evidence="9">
    <location>
        <begin position="5"/>
        <end position="228"/>
    </location>
</feature>
<evidence type="ECO:0000256" key="2">
    <source>
        <dbReference type="ARBA" id="ARBA00004883"/>
    </source>
</evidence>
<dbReference type="GO" id="GO:0016853">
    <property type="term" value="F:isomerase activity"/>
    <property type="evidence" value="ECO:0007669"/>
    <property type="project" value="UniProtKB-KW"/>
</dbReference>
<comment type="pathway">
    <text evidence="2">Nucleotide-sugar biosynthesis; GDP-L-fucose biosynthesis via de novo pathway; GDP-L-fucose from GDP-alpha-D-mannose: step 2/2.</text>
</comment>
<dbReference type="UniPathway" id="UPA00128">
    <property type="reaction ID" value="UER00191"/>
</dbReference>